<accession>A0A8T0F4D5</accession>
<keyword evidence="1" id="KW-0812">Transmembrane</keyword>
<evidence type="ECO:0000256" key="1">
    <source>
        <dbReference type="SAM" id="Phobius"/>
    </source>
</evidence>
<reference evidence="2" key="1">
    <citation type="journal article" date="2020" name="bioRxiv">
        <title>Chromosome-level reference genome of the European wasp spider Argiope bruennichi: a resource for studies on range expansion and evolutionary adaptation.</title>
        <authorList>
            <person name="Sheffer M.M."/>
            <person name="Hoppe A."/>
            <person name="Krehenwinkel H."/>
            <person name="Uhl G."/>
            <person name="Kuss A.W."/>
            <person name="Jensen L."/>
            <person name="Jensen C."/>
            <person name="Gillespie R.G."/>
            <person name="Hoff K.J."/>
            <person name="Prost S."/>
        </authorList>
    </citation>
    <scope>NUCLEOTIDE SEQUENCE</scope>
</reference>
<organism evidence="2 3">
    <name type="scientific">Argiope bruennichi</name>
    <name type="common">Wasp spider</name>
    <name type="synonym">Aranea bruennichi</name>
    <dbReference type="NCBI Taxonomy" id="94029"/>
    <lineage>
        <taxon>Eukaryota</taxon>
        <taxon>Metazoa</taxon>
        <taxon>Ecdysozoa</taxon>
        <taxon>Arthropoda</taxon>
        <taxon>Chelicerata</taxon>
        <taxon>Arachnida</taxon>
        <taxon>Araneae</taxon>
        <taxon>Araneomorphae</taxon>
        <taxon>Entelegynae</taxon>
        <taxon>Araneoidea</taxon>
        <taxon>Araneidae</taxon>
        <taxon>Argiope</taxon>
    </lineage>
</organism>
<feature type="transmembrane region" description="Helical" evidence="1">
    <location>
        <begin position="20"/>
        <end position="40"/>
    </location>
</feature>
<keyword evidence="3" id="KW-1185">Reference proteome</keyword>
<keyword evidence="1" id="KW-1133">Transmembrane helix</keyword>
<evidence type="ECO:0000313" key="3">
    <source>
        <dbReference type="Proteomes" id="UP000807504"/>
    </source>
</evidence>
<dbReference type="EMBL" id="JABXBU010000030">
    <property type="protein sequence ID" value="KAF8785128.1"/>
    <property type="molecule type" value="Genomic_DNA"/>
</dbReference>
<dbReference type="Proteomes" id="UP000807504">
    <property type="component" value="Unassembled WGS sequence"/>
</dbReference>
<comment type="caution">
    <text evidence="2">The sequence shown here is derived from an EMBL/GenBank/DDBJ whole genome shotgun (WGS) entry which is preliminary data.</text>
</comment>
<proteinExistence type="predicted"/>
<gene>
    <name evidence="2" type="ORF">HNY73_010713</name>
</gene>
<reference evidence="2" key="2">
    <citation type="submission" date="2020-06" db="EMBL/GenBank/DDBJ databases">
        <authorList>
            <person name="Sheffer M."/>
        </authorList>
    </citation>
    <scope>NUCLEOTIDE SEQUENCE</scope>
</reference>
<name>A0A8T0F4D5_ARGBR</name>
<keyword evidence="1" id="KW-0472">Membrane</keyword>
<evidence type="ECO:0000313" key="2">
    <source>
        <dbReference type="EMBL" id="KAF8785128.1"/>
    </source>
</evidence>
<protein>
    <recommendedName>
        <fullName evidence="4">Reverse transcriptase domain-containing protein</fullName>
    </recommendedName>
</protein>
<sequence>MDRFIVSRRLGCRTIFKPIIILWMLFLIYPSLTGSGVQIVCKLYSTFKLRGRIMPWIADFLKARYIRVKFRDTLSGKFRLRQSIPQGSVLSPTWFSLFIAGIEAEANSDHSTIIQACKKVFKIKKQSLTENSTWWTGKLKIEKKRVNALRRKAQRSSSEERSEKYLQWKTEVKKYMKKVKRAKSVGWKDLCTEAANPYGKNFKAAFRKTIHPSQLTVLHNINPEGRHQKIAQDILEQIFPFPNSTPSLTHEITTTPNDCPFTEKEIAQVIDNLPHGKAPGYNERRYEVPFPEIPVERKSHPYVGDSKSRIFFYFRAILNAFGEALESPYVKTFPDIIIVIDENTQYIDIERFVETDT</sequence>
<evidence type="ECO:0008006" key="4">
    <source>
        <dbReference type="Google" id="ProtNLM"/>
    </source>
</evidence>
<dbReference type="AlphaFoldDB" id="A0A8T0F4D5"/>